<evidence type="ECO:0000313" key="8">
    <source>
        <dbReference type="EMBL" id="CAK9039305.1"/>
    </source>
</evidence>
<evidence type="ECO:0000256" key="1">
    <source>
        <dbReference type="ARBA" id="ARBA00004651"/>
    </source>
</evidence>
<evidence type="ECO:0000256" key="5">
    <source>
        <dbReference type="ARBA" id="ARBA00023136"/>
    </source>
</evidence>
<dbReference type="Gene3D" id="1.20.1720.10">
    <property type="entry name" value="Multidrug resistance protein D"/>
    <property type="match status" value="1"/>
</dbReference>
<feature type="transmembrane region" description="Helical" evidence="6">
    <location>
        <begin position="73"/>
        <end position="96"/>
    </location>
</feature>
<dbReference type="InterPro" id="IPR020846">
    <property type="entry name" value="MFS_dom"/>
</dbReference>
<keyword evidence="3 6" id="KW-0812">Transmembrane</keyword>
<feature type="transmembrane region" description="Helical" evidence="6">
    <location>
        <begin position="131"/>
        <end position="156"/>
    </location>
</feature>
<dbReference type="InterPro" id="IPR011701">
    <property type="entry name" value="MFS"/>
</dbReference>
<evidence type="ECO:0000313" key="9">
    <source>
        <dbReference type="Proteomes" id="UP001642464"/>
    </source>
</evidence>
<comment type="caution">
    <text evidence="8">The sequence shown here is derived from an EMBL/GenBank/DDBJ whole genome shotgun (WGS) entry which is preliminary data.</text>
</comment>
<dbReference type="InterPro" id="IPR036259">
    <property type="entry name" value="MFS_trans_sf"/>
</dbReference>
<dbReference type="Proteomes" id="UP001642464">
    <property type="component" value="Unassembled WGS sequence"/>
</dbReference>
<feature type="transmembrane region" description="Helical" evidence="6">
    <location>
        <begin position="44"/>
        <end position="61"/>
    </location>
</feature>
<dbReference type="PANTHER" id="PTHR43124">
    <property type="entry name" value="PURINE EFFLUX PUMP PBUE"/>
    <property type="match status" value="1"/>
</dbReference>
<gene>
    <name evidence="8" type="ORF">SCF082_LOCUS22980</name>
</gene>
<dbReference type="Pfam" id="PF13365">
    <property type="entry name" value="Trypsin_2"/>
    <property type="match status" value="1"/>
</dbReference>
<organism evidence="8 9">
    <name type="scientific">Durusdinium trenchii</name>
    <dbReference type="NCBI Taxonomy" id="1381693"/>
    <lineage>
        <taxon>Eukaryota</taxon>
        <taxon>Sar</taxon>
        <taxon>Alveolata</taxon>
        <taxon>Dinophyceae</taxon>
        <taxon>Suessiales</taxon>
        <taxon>Symbiodiniaceae</taxon>
        <taxon>Durusdinium</taxon>
    </lineage>
</organism>
<keyword evidence="9" id="KW-1185">Reference proteome</keyword>
<feature type="domain" description="Major facilitator superfamily (MFS) profile" evidence="7">
    <location>
        <begin position="6"/>
        <end position="401"/>
    </location>
</feature>
<dbReference type="Pfam" id="PF07690">
    <property type="entry name" value="MFS_1"/>
    <property type="match status" value="1"/>
</dbReference>
<keyword evidence="5 6" id="KW-0472">Membrane</keyword>
<evidence type="ECO:0000256" key="2">
    <source>
        <dbReference type="ARBA" id="ARBA00022475"/>
    </source>
</evidence>
<keyword evidence="4 6" id="KW-1133">Transmembrane helix</keyword>
<sequence length="954" mass="104387">MTFPELVAITAAFMALNALAIDMMLPALGQIGDELGAAHDNDRQLIIVVYVLGNGIAQLFFGPLADRFGRKTVLMWALGGYMLGSVLSIVASSFSLLLAARAFQGVATAGTRVAAIAVVRDQCSGRRMAEVMSLAITIFMAAPILAPGFGQLILFAAPWRGIFFVLLLYGVILMMWTAWRLPETMAPEDRKPLRVGPISSSYYQFITNRISIGYTMTSALCFGALFGYISASEQIFLEIFELGQGFALAFAAIAGSLGAATLINARLVSRFGMRRLTHSALLVFIIANLLHLFIVATTGETFFLFMAFMSISFFALGLIGPNATAMAMEPMGHVAGSAAAANGFAGTTIAGFLGGLIGRFFDGTTTPIITGFACLGKTHFITRTLSALTPLMKLAQRLAGQSKETRLLETRVEAAAHNADAALRAVITPETLAAAEPSVYMVVNNNRHYGSAFVLDRERGILVTAAHVAADLNFQDPDNSYTILNRYSKKRLRIRAKEIHAGFDVFRRIIEDYQPLDPESRVSSPRQKRVIDIANDAALLFVDPIDANTGENLLGPDLPLASETSLAALAPGDPIAVIGYPIDTVTSNIEEDSAAARVERGVISTMLSPIDQVENAGNPLTQNLIVHRMAAAPGNSGGPILNRNGEIIGISSHGHDSTHSNGDSLAQRADVIYDMITPFREQDGLERVYIPDWRQRLAKWPQAEEILPYVFYRRYAEIDGERAPRGMKISELEIVEDPPFEARTYSPDLSPAQEQFVLYADDLETDAEESEEENNNSRRTSIEQKPVFLIDEEGEYASYSLRLDKDKHHAIFAFDYSMAWTSSGYCPLALYFRREGDSVLHSTRATRMPSFLLEASDDAETSDSYNIIVRRRACDAQSKEYLFGIVSWESETQDTQVQVAAAPNTGKAIFASFEDGGERISNFINCNIDQLGDDQRCQKSIKVQNFTAQDSKPQ</sequence>
<evidence type="ECO:0000256" key="3">
    <source>
        <dbReference type="ARBA" id="ARBA00022692"/>
    </source>
</evidence>
<feature type="transmembrane region" description="Helical" evidence="6">
    <location>
        <begin position="212"/>
        <end position="231"/>
    </location>
</feature>
<comment type="subcellular location">
    <subcellularLocation>
        <location evidence="1">Cell membrane</location>
        <topology evidence="1">Multi-pass membrane protein</topology>
    </subcellularLocation>
</comment>
<feature type="transmembrane region" description="Helical" evidence="6">
    <location>
        <begin position="339"/>
        <end position="361"/>
    </location>
</feature>
<evidence type="ECO:0000256" key="4">
    <source>
        <dbReference type="ARBA" id="ARBA00022989"/>
    </source>
</evidence>
<dbReference type="InterPro" id="IPR009003">
    <property type="entry name" value="Peptidase_S1_PA"/>
</dbReference>
<dbReference type="EMBL" id="CAXAMM010016668">
    <property type="protein sequence ID" value="CAK9039305.1"/>
    <property type="molecule type" value="Genomic_DNA"/>
</dbReference>
<evidence type="ECO:0000256" key="6">
    <source>
        <dbReference type="SAM" id="Phobius"/>
    </source>
</evidence>
<feature type="transmembrane region" description="Helical" evidence="6">
    <location>
        <begin position="302"/>
        <end position="319"/>
    </location>
</feature>
<keyword evidence="2" id="KW-1003">Cell membrane</keyword>
<feature type="transmembrane region" description="Helical" evidence="6">
    <location>
        <begin position="243"/>
        <end position="264"/>
    </location>
</feature>
<dbReference type="PROSITE" id="PS50850">
    <property type="entry name" value="MFS"/>
    <property type="match status" value="1"/>
</dbReference>
<dbReference type="PANTHER" id="PTHR43124:SF3">
    <property type="entry name" value="CHLORAMPHENICOL EFFLUX PUMP RV0191"/>
    <property type="match status" value="1"/>
</dbReference>
<protein>
    <submittedName>
        <fullName evidence="8">Bicyclomycin resistance protein (Sulfonamide resistance protein)</fullName>
    </submittedName>
</protein>
<proteinExistence type="predicted"/>
<feature type="transmembrane region" description="Helical" evidence="6">
    <location>
        <begin position="162"/>
        <end position="181"/>
    </location>
</feature>
<dbReference type="SUPFAM" id="SSF50494">
    <property type="entry name" value="Trypsin-like serine proteases"/>
    <property type="match status" value="1"/>
</dbReference>
<reference evidence="8 9" key="1">
    <citation type="submission" date="2024-02" db="EMBL/GenBank/DDBJ databases">
        <authorList>
            <person name="Chen Y."/>
            <person name="Shah S."/>
            <person name="Dougan E. K."/>
            <person name="Thang M."/>
            <person name="Chan C."/>
        </authorList>
    </citation>
    <scope>NUCLEOTIDE SEQUENCE [LARGE SCALE GENOMIC DNA]</scope>
</reference>
<dbReference type="Gene3D" id="2.40.10.120">
    <property type="match status" value="1"/>
</dbReference>
<evidence type="ECO:0000259" key="7">
    <source>
        <dbReference type="PROSITE" id="PS50850"/>
    </source>
</evidence>
<name>A0ABP0LM77_9DINO</name>
<dbReference type="SUPFAM" id="SSF103473">
    <property type="entry name" value="MFS general substrate transporter"/>
    <property type="match status" value="1"/>
</dbReference>
<feature type="transmembrane region" description="Helical" evidence="6">
    <location>
        <begin position="276"/>
        <end position="296"/>
    </location>
</feature>
<accession>A0ABP0LM77</accession>
<dbReference type="InterPro" id="IPR050189">
    <property type="entry name" value="MFS_Efflux_Transporters"/>
</dbReference>
<dbReference type="CDD" id="cd17320">
    <property type="entry name" value="MFS_MdfA_MDR_like"/>
    <property type="match status" value="1"/>
</dbReference>